<evidence type="ECO:0000256" key="4">
    <source>
        <dbReference type="ARBA" id="ARBA00022692"/>
    </source>
</evidence>
<feature type="transmembrane region" description="Helical" evidence="10">
    <location>
        <begin position="236"/>
        <end position="255"/>
    </location>
</feature>
<dbReference type="InterPro" id="IPR053951">
    <property type="entry name" value="K_trans_N"/>
</dbReference>
<feature type="transmembrane region" description="Helical" evidence="10">
    <location>
        <begin position="465"/>
        <end position="487"/>
    </location>
</feature>
<feature type="transmembrane region" description="Helical" evidence="10">
    <location>
        <begin position="521"/>
        <end position="539"/>
    </location>
</feature>
<keyword evidence="7" id="KW-0406">Ion transport</keyword>
<dbReference type="NCBIfam" id="TIGR00794">
    <property type="entry name" value="kup"/>
    <property type="match status" value="1"/>
</dbReference>
<evidence type="ECO:0000256" key="7">
    <source>
        <dbReference type="ARBA" id="ARBA00023065"/>
    </source>
</evidence>
<dbReference type="InterPro" id="IPR003855">
    <property type="entry name" value="K+_transporter"/>
</dbReference>
<dbReference type="PANTHER" id="PTHR30540:SF83">
    <property type="entry name" value="K+ POTASSIUM TRANSPORTER"/>
    <property type="match status" value="1"/>
</dbReference>
<proteinExistence type="predicted"/>
<accession>A0A8H6AGW5</accession>
<evidence type="ECO:0000256" key="2">
    <source>
        <dbReference type="ARBA" id="ARBA00022448"/>
    </source>
</evidence>
<feature type="domain" description="K+ potassium transporter C-terminal" evidence="12">
    <location>
        <begin position="584"/>
        <end position="787"/>
    </location>
</feature>
<protein>
    <recommendedName>
        <fullName evidence="15">Potassium transporter 5</fullName>
    </recommendedName>
</protein>
<evidence type="ECO:0000313" key="13">
    <source>
        <dbReference type="EMBL" id="KAF5867049.1"/>
    </source>
</evidence>
<sequence length="791" mass="87841">MEQDRDSEKGAIVHESPQDDTRQPCDDIYNIRPWNNPLDRLPSAISTLGEADEDPGLRKPGDFKQPQKFGGRMLLWLAYQSVGVIYGDIGTSPLYVYSSTFSETPSRQDLIGVLSIIIWSLIMMVTVKYVLVILRADNDGEGGTFSTYSLLSRYMNITHRDPREASLVQMKRHSTNDLERTSRHVRHRIESSNLVKRLLKVMGVLAVTMVLADGLLTPAQSVLGAVQGIEVVAPNISKGTIIGVTDAILVLLFLIQPLGITKLTFAFAPIVIIWLGFNAVFGIYNLAKYDAGVFIAFNPGYAFEFLARHGEEGWRMLSGTLLAFTGVEALFADIGAFSRKAIQISWLGYTFPCLLLAYIGQAAYISVHPEAYSNPFFNAAPPGTVYPALVIAILAAVVASQAIITATFQLLTQVMKLSYFPQIKVVHTSDIFHGQLYIPIANWLLMIGTILVASIYNNTTSLGNAYGVCVIFVTFFDTCMVALAAMFVWRISPFIVFLPWLIIACLDGAYLSSGLMKVPTGAWFTIVLATVLAILFLIWRFGKEQQWFAEAEDRFPTSHFVSKDPDGQIRLTDRFGGTPLSKSKGLGIFFDKAGETTPIVFSQFILKLTSMPAVIIFFHLRPIETPSVPAEGRYTVSRLAIPNCYRLVVRYGYNDEIITPNLANTITQQVRKYLSERVDDQVDSSMSTHDTTTDNSHPGSVEQSMTSAAAESTAAGKGQDNRPLAKLEDAYSHGVIYITGKEQMRVNRSKNYLRRIVLWIFLWIRENTRAKIASLGLETEKVIEVGFLKDI</sequence>
<feature type="transmembrane region" description="Helical" evidence="10">
    <location>
        <begin position="74"/>
        <end position="98"/>
    </location>
</feature>
<evidence type="ECO:0000259" key="12">
    <source>
        <dbReference type="Pfam" id="PF22776"/>
    </source>
</evidence>
<feature type="transmembrane region" description="Helical" evidence="10">
    <location>
        <begin position="198"/>
        <end position="216"/>
    </location>
</feature>
<feature type="region of interest" description="Disordered" evidence="9">
    <location>
        <begin position="681"/>
        <end position="721"/>
    </location>
</feature>
<keyword evidence="3" id="KW-0633">Potassium transport</keyword>
<dbReference type="Pfam" id="PF02705">
    <property type="entry name" value="K_trans"/>
    <property type="match status" value="1"/>
</dbReference>
<evidence type="ECO:0000256" key="5">
    <source>
        <dbReference type="ARBA" id="ARBA00022958"/>
    </source>
</evidence>
<dbReference type="GO" id="GO:0016020">
    <property type="term" value="C:membrane"/>
    <property type="evidence" value="ECO:0007669"/>
    <property type="project" value="UniProtKB-SubCell"/>
</dbReference>
<dbReference type="Pfam" id="PF22776">
    <property type="entry name" value="K_trans_C"/>
    <property type="match status" value="1"/>
</dbReference>
<evidence type="ECO:0000256" key="6">
    <source>
        <dbReference type="ARBA" id="ARBA00022989"/>
    </source>
</evidence>
<name>A0A8H6AGW5_PETAA</name>
<keyword evidence="8 10" id="KW-0472">Membrane</keyword>
<feature type="compositionally biased region" description="Low complexity" evidence="9">
    <location>
        <begin position="706"/>
        <end position="715"/>
    </location>
</feature>
<keyword evidence="5" id="KW-0630">Potassium</keyword>
<evidence type="ECO:0008006" key="15">
    <source>
        <dbReference type="Google" id="ProtNLM"/>
    </source>
</evidence>
<feature type="transmembrane region" description="Helical" evidence="10">
    <location>
        <begin position="432"/>
        <end position="453"/>
    </location>
</feature>
<feature type="compositionally biased region" description="Basic and acidic residues" evidence="9">
    <location>
        <begin position="1"/>
        <end position="25"/>
    </location>
</feature>
<dbReference type="PANTHER" id="PTHR30540">
    <property type="entry name" value="OSMOTIC STRESS POTASSIUM TRANSPORTER"/>
    <property type="match status" value="1"/>
</dbReference>
<dbReference type="EMBL" id="SPNV01000003">
    <property type="protein sequence ID" value="KAF5867049.1"/>
    <property type="molecule type" value="Genomic_DNA"/>
</dbReference>
<feature type="transmembrane region" description="Helical" evidence="10">
    <location>
        <begin position="494"/>
        <end position="515"/>
    </location>
</feature>
<dbReference type="InterPro" id="IPR053952">
    <property type="entry name" value="K_trans_C"/>
</dbReference>
<gene>
    <name evidence="13" type="ORF">ETB97_006895</name>
</gene>
<feature type="region of interest" description="Disordered" evidence="9">
    <location>
        <begin position="1"/>
        <end position="26"/>
    </location>
</feature>
<dbReference type="Proteomes" id="UP000541154">
    <property type="component" value="Unassembled WGS sequence"/>
</dbReference>
<comment type="subcellular location">
    <subcellularLocation>
        <location evidence="1">Membrane</location>
        <topology evidence="1">Multi-pass membrane protein</topology>
    </subcellularLocation>
</comment>
<evidence type="ECO:0000313" key="14">
    <source>
        <dbReference type="Proteomes" id="UP000541154"/>
    </source>
</evidence>
<feature type="transmembrane region" description="Helical" evidence="10">
    <location>
        <begin position="110"/>
        <end position="131"/>
    </location>
</feature>
<keyword evidence="4 10" id="KW-0812">Transmembrane</keyword>
<evidence type="ECO:0000256" key="8">
    <source>
        <dbReference type="ARBA" id="ARBA00023136"/>
    </source>
</evidence>
<keyword evidence="14" id="KW-1185">Reference proteome</keyword>
<evidence type="ECO:0000256" key="1">
    <source>
        <dbReference type="ARBA" id="ARBA00004141"/>
    </source>
</evidence>
<feature type="compositionally biased region" description="Low complexity" evidence="9">
    <location>
        <begin position="683"/>
        <end position="696"/>
    </location>
</feature>
<feature type="transmembrane region" description="Helical" evidence="10">
    <location>
        <begin position="385"/>
        <end position="411"/>
    </location>
</feature>
<reference evidence="13 14" key="1">
    <citation type="submission" date="2019-04" db="EMBL/GenBank/DDBJ databases">
        <title>Aspergillus burnettii sp. nov., novel species from soil in southeast Queensland.</title>
        <authorList>
            <person name="Gilchrist C.L.M."/>
            <person name="Pitt J.I."/>
            <person name="Lange L."/>
            <person name="Lacey H.J."/>
            <person name="Vuong D."/>
            <person name="Midgley D.J."/>
            <person name="Greenfield P."/>
            <person name="Bradbury M."/>
            <person name="Lacey E."/>
            <person name="Busk P.K."/>
            <person name="Pilgaard B."/>
            <person name="Chooi Y.H."/>
            <person name="Piggott A.M."/>
        </authorList>
    </citation>
    <scope>NUCLEOTIDE SEQUENCE [LARGE SCALE GENOMIC DNA]</scope>
    <source>
        <strain evidence="13 14">FRR 5400</strain>
    </source>
</reference>
<evidence type="ECO:0000256" key="3">
    <source>
        <dbReference type="ARBA" id="ARBA00022538"/>
    </source>
</evidence>
<evidence type="ECO:0000256" key="9">
    <source>
        <dbReference type="SAM" id="MobiDB-lite"/>
    </source>
</evidence>
<keyword evidence="2" id="KW-0813">Transport</keyword>
<feature type="transmembrane region" description="Helical" evidence="10">
    <location>
        <begin position="346"/>
        <end position="365"/>
    </location>
</feature>
<evidence type="ECO:0000256" key="10">
    <source>
        <dbReference type="SAM" id="Phobius"/>
    </source>
</evidence>
<organism evidence="13 14">
    <name type="scientific">Petromyces alliaceus</name>
    <name type="common">Aspergillus alliaceus</name>
    <dbReference type="NCBI Taxonomy" id="209559"/>
    <lineage>
        <taxon>Eukaryota</taxon>
        <taxon>Fungi</taxon>
        <taxon>Dikarya</taxon>
        <taxon>Ascomycota</taxon>
        <taxon>Pezizomycotina</taxon>
        <taxon>Eurotiomycetes</taxon>
        <taxon>Eurotiomycetidae</taxon>
        <taxon>Eurotiales</taxon>
        <taxon>Aspergillaceae</taxon>
        <taxon>Aspergillus</taxon>
        <taxon>Aspergillus subgen. Circumdati</taxon>
    </lineage>
</organism>
<dbReference type="AlphaFoldDB" id="A0A8H6AGW5"/>
<dbReference type="GO" id="GO:0015079">
    <property type="term" value="F:potassium ion transmembrane transporter activity"/>
    <property type="evidence" value="ECO:0007669"/>
    <property type="project" value="InterPro"/>
</dbReference>
<evidence type="ECO:0000259" key="11">
    <source>
        <dbReference type="Pfam" id="PF02705"/>
    </source>
</evidence>
<feature type="transmembrane region" description="Helical" evidence="10">
    <location>
        <begin position="314"/>
        <end position="334"/>
    </location>
</feature>
<comment type="caution">
    <text evidence="13">The sequence shown here is derived from an EMBL/GenBank/DDBJ whole genome shotgun (WGS) entry which is preliminary data.</text>
</comment>
<feature type="transmembrane region" description="Helical" evidence="10">
    <location>
        <begin position="267"/>
        <end position="287"/>
    </location>
</feature>
<keyword evidence="6 10" id="KW-1133">Transmembrane helix</keyword>
<feature type="domain" description="K+ potassium transporter integral membrane" evidence="11">
    <location>
        <begin position="77"/>
        <end position="562"/>
    </location>
</feature>